<dbReference type="STRING" id="1353952.A0A165JGT8"/>
<name>A0A165JGT8_9BASI</name>
<dbReference type="SUPFAM" id="SSF50249">
    <property type="entry name" value="Nucleic acid-binding proteins"/>
    <property type="match status" value="4"/>
</dbReference>
<dbReference type="InterPro" id="IPR003871">
    <property type="entry name" value="RFA1B/D_OB_1st"/>
</dbReference>
<evidence type="ECO:0000256" key="1">
    <source>
        <dbReference type="ARBA" id="ARBA00023125"/>
    </source>
</evidence>
<proteinExistence type="predicted"/>
<feature type="domain" description="Replication factor A C-terminal" evidence="4">
    <location>
        <begin position="455"/>
        <end position="577"/>
    </location>
</feature>
<evidence type="ECO:0000259" key="3">
    <source>
        <dbReference type="Pfam" id="PF04057"/>
    </source>
</evidence>
<sequence length="609" mass="67596">MSDEITLRGCAKLVQDNAGSTNTVLQLLSLGQPDTSNTADPNCFRAVVSDKAYAIPVMLSLYLSPRIESGEIGPNKIIRVRQFMKQEIDQMCIIIITKLDVIAAPPKKLGVPYELSPFISDLTIMFGPGDAADMADDVVYPSPRNDGFFRITDLRPGMNGWVIRVRVIRNTGRFTTSSGIAVVNYTFVDETSMMSGVAFGDTAVSLFEDMQLNEVYSITNAKVQAPSEYYQVGSPYQLKFTKDTQIQHMSNIASIPQNTKRFLKIQELPANLNTIQDVVGVINFVGKPIDFTKSHFEQQRKPGNSTWMLASQVRDNHLNEIETFVPKKVREVGLIDDSLHGTRLGLWGDVAESFSATEGTVMVLRDVRVCNFGGASLNIEPTTSITFEEDLPEVDALREWHDNGGKNATFTLLSDGVFGASASKRMSVTMHHNGTVTISEMLKKTPAQIGLGELFNTIADITMIRTDTIGYNGCITTGCNGGVKPDNNDPTRSWCNTCKHTMSGSVYKYFNTYLIVIHSDFHRRYRIGVRISDGLNSIHCTIFDPLATTMIGLNATKLEELRFKRNPEFDTKLDALKRKWKLCCAAKIGKTGTVLYTITRAERHDNDVV</sequence>
<accession>A0A165JGT8</accession>
<protein>
    <recommendedName>
        <fullName evidence="8">Replication protein A subunit</fullName>
    </recommendedName>
</protein>
<dbReference type="InParanoid" id="A0A165JGT8"/>
<dbReference type="OrthoDB" id="31067at2759"/>
<dbReference type="Pfam" id="PF04057">
    <property type="entry name" value="Rep-A_N"/>
    <property type="match status" value="1"/>
</dbReference>
<dbReference type="InterPro" id="IPR012340">
    <property type="entry name" value="NA-bd_OB-fold"/>
</dbReference>
<dbReference type="GO" id="GO:0003677">
    <property type="term" value="F:DNA binding"/>
    <property type="evidence" value="ECO:0007669"/>
    <property type="project" value="UniProtKB-KW"/>
</dbReference>
<dbReference type="AlphaFoldDB" id="A0A165JGT8"/>
<dbReference type="InterPro" id="IPR013955">
    <property type="entry name" value="Rep_factor-A_C"/>
</dbReference>
<evidence type="ECO:0000259" key="4">
    <source>
        <dbReference type="Pfam" id="PF08646"/>
    </source>
</evidence>
<dbReference type="PANTHER" id="PTHR47165:SF4">
    <property type="entry name" value="OS03G0429900 PROTEIN"/>
    <property type="match status" value="1"/>
</dbReference>
<evidence type="ECO:0008006" key="8">
    <source>
        <dbReference type="Google" id="ProtNLM"/>
    </source>
</evidence>
<dbReference type="Gene3D" id="2.40.50.140">
    <property type="entry name" value="Nucleic acid-binding proteins"/>
    <property type="match status" value="4"/>
</dbReference>
<dbReference type="GO" id="GO:0005634">
    <property type="term" value="C:nucleus"/>
    <property type="evidence" value="ECO:0007669"/>
    <property type="project" value="InterPro"/>
</dbReference>
<keyword evidence="1" id="KW-0238">DNA-binding</keyword>
<dbReference type="EMBL" id="KV423920">
    <property type="protein sequence ID" value="KZT61819.1"/>
    <property type="molecule type" value="Genomic_DNA"/>
</dbReference>
<keyword evidence="7" id="KW-1185">Reference proteome</keyword>
<feature type="domain" description="Replication protein A OB" evidence="5">
    <location>
        <begin position="328"/>
        <end position="386"/>
    </location>
</feature>
<dbReference type="CDD" id="cd04475">
    <property type="entry name" value="RPA1_DBD_B"/>
    <property type="match status" value="1"/>
</dbReference>
<organism evidence="6 7">
    <name type="scientific">Calocera cornea HHB12733</name>
    <dbReference type="NCBI Taxonomy" id="1353952"/>
    <lineage>
        <taxon>Eukaryota</taxon>
        <taxon>Fungi</taxon>
        <taxon>Dikarya</taxon>
        <taxon>Basidiomycota</taxon>
        <taxon>Agaricomycotina</taxon>
        <taxon>Dacrymycetes</taxon>
        <taxon>Dacrymycetales</taxon>
        <taxon>Dacrymycetaceae</taxon>
        <taxon>Calocera</taxon>
    </lineage>
</organism>
<dbReference type="InterPro" id="IPR031657">
    <property type="entry name" value="REPA_OB_2"/>
</dbReference>
<gene>
    <name evidence="6" type="ORF">CALCODRAFT_505920</name>
</gene>
<evidence type="ECO:0000259" key="5">
    <source>
        <dbReference type="Pfam" id="PF16900"/>
    </source>
</evidence>
<evidence type="ECO:0000259" key="2">
    <source>
        <dbReference type="Pfam" id="PF02721"/>
    </source>
</evidence>
<dbReference type="Pfam" id="PF16900">
    <property type="entry name" value="REPA_OB_2"/>
    <property type="match status" value="1"/>
</dbReference>
<feature type="domain" description="Replication protein A 70 kDa DNA-binding subunit B/D first OB fold" evidence="2">
    <location>
        <begin position="148"/>
        <end position="248"/>
    </location>
</feature>
<evidence type="ECO:0000313" key="6">
    <source>
        <dbReference type="EMBL" id="KZT61819.1"/>
    </source>
</evidence>
<feature type="domain" description="Replication factor-A protein 1 N-terminal" evidence="3">
    <location>
        <begin position="11"/>
        <end position="103"/>
    </location>
</feature>
<reference evidence="6 7" key="1">
    <citation type="journal article" date="2016" name="Mol. Biol. Evol.">
        <title>Comparative Genomics of Early-Diverging Mushroom-Forming Fungi Provides Insights into the Origins of Lignocellulose Decay Capabilities.</title>
        <authorList>
            <person name="Nagy L.G."/>
            <person name="Riley R."/>
            <person name="Tritt A."/>
            <person name="Adam C."/>
            <person name="Daum C."/>
            <person name="Floudas D."/>
            <person name="Sun H."/>
            <person name="Yadav J.S."/>
            <person name="Pangilinan J."/>
            <person name="Larsson K.H."/>
            <person name="Matsuura K."/>
            <person name="Barry K."/>
            <person name="Labutti K."/>
            <person name="Kuo R."/>
            <person name="Ohm R.A."/>
            <person name="Bhattacharya S.S."/>
            <person name="Shirouzu T."/>
            <person name="Yoshinaga Y."/>
            <person name="Martin F.M."/>
            <person name="Grigoriev I.V."/>
            <person name="Hibbett D.S."/>
        </authorList>
    </citation>
    <scope>NUCLEOTIDE SEQUENCE [LARGE SCALE GENOMIC DNA]</scope>
    <source>
        <strain evidence="6 7">HHB12733</strain>
    </source>
</reference>
<dbReference type="InterPro" id="IPR007199">
    <property type="entry name" value="Rep_factor-A_N"/>
</dbReference>
<dbReference type="Pfam" id="PF02721">
    <property type="entry name" value="DUF223"/>
    <property type="match status" value="1"/>
</dbReference>
<dbReference type="PANTHER" id="PTHR47165">
    <property type="entry name" value="OS03G0429900 PROTEIN"/>
    <property type="match status" value="1"/>
</dbReference>
<dbReference type="Pfam" id="PF08646">
    <property type="entry name" value="Rep_fac-A_C"/>
    <property type="match status" value="1"/>
</dbReference>
<evidence type="ECO:0000313" key="7">
    <source>
        <dbReference type="Proteomes" id="UP000076842"/>
    </source>
</evidence>
<dbReference type="Proteomes" id="UP000076842">
    <property type="component" value="Unassembled WGS sequence"/>
</dbReference>
<dbReference type="GO" id="GO:0006260">
    <property type="term" value="P:DNA replication"/>
    <property type="evidence" value="ECO:0007669"/>
    <property type="project" value="InterPro"/>
</dbReference>